<feature type="transmembrane region" description="Helical" evidence="1">
    <location>
        <begin position="251"/>
        <end position="269"/>
    </location>
</feature>
<feature type="transmembrane region" description="Helical" evidence="1">
    <location>
        <begin position="23"/>
        <end position="48"/>
    </location>
</feature>
<protein>
    <submittedName>
        <fullName evidence="2">Uncharacterized protein</fullName>
    </submittedName>
</protein>
<feature type="transmembrane region" description="Helical" evidence="1">
    <location>
        <begin position="285"/>
        <end position="306"/>
    </location>
</feature>
<name>A0A2T2X3U1_9FIRM</name>
<feature type="transmembrane region" description="Helical" evidence="1">
    <location>
        <begin position="54"/>
        <end position="80"/>
    </location>
</feature>
<organism evidence="2 3">
    <name type="scientific">Sulfobacillus benefaciens</name>
    <dbReference type="NCBI Taxonomy" id="453960"/>
    <lineage>
        <taxon>Bacteria</taxon>
        <taxon>Bacillati</taxon>
        <taxon>Bacillota</taxon>
        <taxon>Clostridia</taxon>
        <taxon>Eubacteriales</taxon>
        <taxon>Clostridiales Family XVII. Incertae Sedis</taxon>
        <taxon>Sulfobacillus</taxon>
    </lineage>
</organism>
<proteinExistence type="predicted"/>
<keyword evidence="1" id="KW-0472">Membrane</keyword>
<keyword evidence="1" id="KW-0812">Transmembrane</keyword>
<evidence type="ECO:0000313" key="2">
    <source>
        <dbReference type="EMBL" id="PSR29165.1"/>
    </source>
</evidence>
<feature type="transmembrane region" description="Helical" evidence="1">
    <location>
        <begin position="390"/>
        <end position="411"/>
    </location>
</feature>
<gene>
    <name evidence="2" type="ORF">C7B46_18715</name>
</gene>
<dbReference type="EMBL" id="PXYW01000091">
    <property type="protein sequence ID" value="PSR29165.1"/>
    <property type="molecule type" value="Genomic_DNA"/>
</dbReference>
<feature type="transmembrane region" description="Helical" evidence="1">
    <location>
        <begin position="165"/>
        <end position="186"/>
    </location>
</feature>
<dbReference type="AlphaFoldDB" id="A0A2T2X3U1"/>
<feature type="transmembrane region" description="Helical" evidence="1">
    <location>
        <begin position="227"/>
        <end position="245"/>
    </location>
</feature>
<feature type="transmembrane region" description="Helical" evidence="1">
    <location>
        <begin position="360"/>
        <end position="378"/>
    </location>
</feature>
<feature type="transmembrane region" description="Helical" evidence="1">
    <location>
        <begin position="312"/>
        <end position="339"/>
    </location>
</feature>
<sequence length="421" mass="45482">MDPNAPETTRYKPSVNIDQAPRIIVPLLFFGTAYGFIIVTAILLIFLAKPLAQGMYGLSSILVMVHCFTLGFLTMTAMGILHQWVPVVFDVPPWGTRRALASYVGYFLGVLVLVWGFAAQGWLVVAIGGSVLALSIVWWSVGVLRQLAHSAQARDVVYHGLRGAVIGLNLVWVVGLFMALSFLGWWPTYTVLRVHIATALVGWMGWLILTVQLKLNPMFSMSRAEGHTSGIPLILSAIGLGWAWLSLVSSAIAFRIGAVFWVLAVLATLRQSGEVVGHGKSKDRVFIGVASAWLLLLGASILALWLNPLAVIVAFWGLLTLILSYQSRIIPFVVAVAVAKRLPGPSFKAFFMAQAMHSKNQPIVTGLLGLAGAALSILGRTQRLPGLDEAAGFVGLFLIGTQLLNLMTAMARGRHAQPSRP</sequence>
<reference evidence="2 3" key="1">
    <citation type="journal article" date="2014" name="BMC Genomics">
        <title>Comparison of environmental and isolate Sulfobacillus genomes reveals diverse carbon, sulfur, nitrogen, and hydrogen metabolisms.</title>
        <authorList>
            <person name="Justice N.B."/>
            <person name="Norman A."/>
            <person name="Brown C.T."/>
            <person name="Singh A."/>
            <person name="Thomas B.C."/>
            <person name="Banfield J.F."/>
        </authorList>
    </citation>
    <scope>NUCLEOTIDE SEQUENCE [LARGE SCALE GENOMIC DNA]</scope>
    <source>
        <strain evidence="2">AMDSBA4</strain>
    </source>
</reference>
<feature type="transmembrane region" description="Helical" evidence="1">
    <location>
        <begin position="192"/>
        <end position="215"/>
    </location>
</feature>
<feature type="transmembrane region" description="Helical" evidence="1">
    <location>
        <begin position="124"/>
        <end position="144"/>
    </location>
</feature>
<feature type="transmembrane region" description="Helical" evidence="1">
    <location>
        <begin position="100"/>
        <end position="118"/>
    </location>
</feature>
<keyword evidence="1" id="KW-1133">Transmembrane helix</keyword>
<evidence type="ECO:0000256" key="1">
    <source>
        <dbReference type="SAM" id="Phobius"/>
    </source>
</evidence>
<comment type="caution">
    <text evidence="2">The sequence shown here is derived from an EMBL/GenBank/DDBJ whole genome shotgun (WGS) entry which is preliminary data.</text>
</comment>
<dbReference type="Proteomes" id="UP000242972">
    <property type="component" value="Unassembled WGS sequence"/>
</dbReference>
<accession>A0A2T2X3U1</accession>
<evidence type="ECO:0000313" key="3">
    <source>
        <dbReference type="Proteomes" id="UP000242972"/>
    </source>
</evidence>